<feature type="domain" description="Uracil-DNA glycosylase-like" evidence="1">
    <location>
        <begin position="10"/>
        <end position="190"/>
    </location>
</feature>
<dbReference type="EMBL" id="JAGGDJ010000001">
    <property type="protein sequence ID" value="MBO7742595.1"/>
    <property type="molecule type" value="Genomic_DNA"/>
</dbReference>
<accession>A0ABS3W2U5</accession>
<proteinExistence type="predicted"/>
<organism evidence="2 3">
    <name type="scientific">Paenibacillus artemisiicola</name>
    <dbReference type="NCBI Taxonomy" id="1172618"/>
    <lineage>
        <taxon>Bacteria</taxon>
        <taxon>Bacillati</taxon>
        <taxon>Bacillota</taxon>
        <taxon>Bacilli</taxon>
        <taxon>Bacillales</taxon>
        <taxon>Paenibacillaceae</taxon>
        <taxon>Paenibacillus</taxon>
    </lineage>
</organism>
<name>A0ABS3W2U5_9BACL</name>
<dbReference type="InterPro" id="IPR005122">
    <property type="entry name" value="Uracil-DNA_glycosylase-like"/>
</dbReference>
<sequence length="208" mass="23476">MYYAPHNEIVNPRARVMIVGITPGWRQMEVAIRTARRAIAEGDSPEAACGKAKQAARFAGPIRDNLLGMLDELKLSAHAGLPDVRSLFEEDDSLLHTTSLLRYPAFVDGRNYDGHRPGLSGRETLRRMAEEAMSSELGLFDGPPLIVPLGRTVEGLFRRLADERRIDERRVLWGFPHPSGANGHRRKQFERGREEMERRIAAFFESRG</sequence>
<comment type="caution">
    <text evidence="2">The sequence shown here is derived from an EMBL/GenBank/DDBJ whole genome shotgun (WGS) entry which is preliminary data.</text>
</comment>
<reference evidence="2 3" key="1">
    <citation type="submission" date="2021-03" db="EMBL/GenBank/DDBJ databases">
        <title>Paenibacillus artemisicola MWE-103 whole genome sequence.</title>
        <authorList>
            <person name="Ham Y.J."/>
        </authorList>
    </citation>
    <scope>NUCLEOTIDE SEQUENCE [LARGE SCALE GENOMIC DNA]</scope>
    <source>
        <strain evidence="2 3">MWE-103</strain>
    </source>
</reference>
<dbReference type="Pfam" id="PF03167">
    <property type="entry name" value="UDG"/>
    <property type="match status" value="1"/>
</dbReference>
<evidence type="ECO:0000313" key="3">
    <source>
        <dbReference type="Proteomes" id="UP000670947"/>
    </source>
</evidence>
<evidence type="ECO:0000313" key="2">
    <source>
        <dbReference type="EMBL" id="MBO7742595.1"/>
    </source>
</evidence>
<gene>
    <name evidence="2" type="ORF">I8J29_00205</name>
</gene>
<evidence type="ECO:0000259" key="1">
    <source>
        <dbReference type="Pfam" id="PF03167"/>
    </source>
</evidence>
<dbReference type="SUPFAM" id="SSF52141">
    <property type="entry name" value="Uracil-DNA glycosylase-like"/>
    <property type="match status" value="1"/>
</dbReference>
<dbReference type="Proteomes" id="UP000670947">
    <property type="component" value="Unassembled WGS sequence"/>
</dbReference>
<protein>
    <recommendedName>
        <fullName evidence="1">Uracil-DNA glycosylase-like domain-containing protein</fullName>
    </recommendedName>
</protein>
<keyword evidence="3" id="KW-1185">Reference proteome</keyword>
<dbReference type="InterPro" id="IPR036895">
    <property type="entry name" value="Uracil-DNA_glycosylase-like_sf"/>
</dbReference>